<dbReference type="InterPro" id="IPR051531">
    <property type="entry name" value="N-acetyltransferase"/>
</dbReference>
<evidence type="ECO:0000259" key="1">
    <source>
        <dbReference type="Pfam" id="PF13302"/>
    </source>
</evidence>
<accession>A0ABS4N279</accession>
<sequence length="172" mass="18671">MSGLVAQTINTKRLELLPLHVGHAEEMAAVLSDPALHTFIGGTPETPQALRSRYQRMTAGSPDPAISWLNWVIRPRGECYLTGTVQATVRPSDHGPIAEIAWVVGTPWQGRGIAGEAARGLVDWLSRQPVHTVIAHIHPAHRASAAVATAAGLTPTDEWHDGEIRWHRSIGR</sequence>
<dbReference type="Pfam" id="PF13302">
    <property type="entry name" value="Acetyltransf_3"/>
    <property type="match status" value="1"/>
</dbReference>
<dbReference type="SUPFAM" id="SSF55729">
    <property type="entry name" value="Acyl-CoA N-acyltransferases (Nat)"/>
    <property type="match status" value="1"/>
</dbReference>
<comment type="caution">
    <text evidence="2">The sequence shown here is derived from an EMBL/GenBank/DDBJ whole genome shotgun (WGS) entry which is preliminary data.</text>
</comment>
<dbReference type="RefSeq" id="WP_044578154.1">
    <property type="nucleotide sequence ID" value="NZ_BAABDR010000086.1"/>
</dbReference>
<reference evidence="2 3" key="1">
    <citation type="submission" date="2021-03" db="EMBL/GenBank/DDBJ databases">
        <title>Genomic Encyclopedia of Type Strains, Phase IV (KMG-IV): sequencing the most valuable type-strain genomes for metagenomic binning, comparative biology and taxonomic classification.</title>
        <authorList>
            <person name="Goeker M."/>
        </authorList>
    </citation>
    <scope>NUCLEOTIDE SEQUENCE [LARGE SCALE GENOMIC DNA]</scope>
    <source>
        <strain evidence="2 3">DSM 41954</strain>
    </source>
</reference>
<evidence type="ECO:0000313" key="3">
    <source>
        <dbReference type="Proteomes" id="UP000756710"/>
    </source>
</evidence>
<organism evidence="2 3">
    <name type="scientific">Streptomyces iranensis</name>
    <dbReference type="NCBI Taxonomy" id="576784"/>
    <lineage>
        <taxon>Bacteria</taxon>
        <taxon>Bacillati</taxon>
        <taxon>Actinomycetota</taxon>
        <taxon>Actinomycetes</taxon>
        <taxon>Kitasatosporales</taxon>
        <taxon>Streptomycetaceae</taxon>
        <taxon>Streptomyces</taxon>
        <taxon>Streptomyces violaceusniger group</taxon>
    </lineage>
</organism>
<feature type="domain" description="N-acetyltransferase" evidence="1">
    <location>
        <begin position="13"/>
        <end position="153"/>
    </location>
</feature>
<dbReference type="InterPro" id="IPR016181">
    <property type="entry name" value="Acyl_CoA_acyltransferase"/>
</dbReference>
<name>A0ABS4N279_9ACTN</name>
<evidence type="ECO:0000313" key="2">
    <source>
        <dbReference type="EMBL" id="MBP2066087.1"/>
    </source>
</evidence>
<dbReference type="InterPro" id="IPR000182">
    <property type="entry name" value="GNAT_dom"/>
</dbReference>
<dbReference type="Gene3D" id="3.40.630.30">
    <property type="match status" value="1"/>
</dbReference>
<dbReference type="Proteomes" id="UP000756710">
    <property type="component" value="Unassembled WGS sequence"/>
</dbReference>
<dbReference type="PANTHER" id="PTHR43792">
    <property type="entry name" value="GNAT FAMILY, PUTATIVE (AFU_ORTHOLOGUE AFUA_3G00765)-RELATED-RELATED"/>
    <property type="match status" value="1"/>
</dbReference>
<dbReference type="EMBL" id="JAGGLR010000023">
    <property type="protein sequence ID" value="MBP2066087.1"/>
    <property type="molecule type" value="Genomic_DNA"/>
</dbReference>
<proteinExistence type="predicted"/>
<keyword evidence="3" id="KW-1185">Reference proteome</keyword>
<gene>
    <name evidence="2" type="ORF">J2Z30_007135</name>
</gene>
<dbReference type="PANTHER" id="PTHR43792:SF1">
    <property type="entry name" value="N-ACETYLTRANSFERASE DOMAIN-CONTAINING PROTEIN"/>
    <property type="match status" value="1"/>
</dbReference>
<protein>
    <submittedName>
        <fullName evidence="2">RimJ/RimL family protein N-acetyltransferase</fullName>
    </submittedName>
</protein>